<dbReference type="Pfam" id="PF01741">
    <property type="entry name" value="MscL"/>
    <property type="match status" value="1"/>
</dbReference>
<keyword evidence="13" id="KW-1185">Reference proteome</keyword>
<dbReference type="NCBIfam" id="NF001843">
    <property type="entry name" value="PRK00567.1-4"/>
    <property type="match status" value="1"/>
</dbReference>
<comment type="caution">
    <text evidence="12">The sequence shown here is derived from an EMBL/GenBank/DDBJ whole genome shotgun (WGS) entry which is preliminary data.</text>
</comment>
<evidence type="ECO:0000256" key="5">
    <source>
        <dbReference type="ARBA" id="ARBA00022475"/>
    </source>
</evidence>
<keyword evidence="9 11" id="KW-0472">Membrane</keyword>
<dbReference type="Gene3D" id="1.10.1200.120">
    <property type="entry name" value="Large-conductance mechanosensitive channel, MscL, domain 1"/>
    <property type="match status" value="1"/>
</dbReference>
<keyword evidence="4 11" id="KW-0813">Transport</keyword>
<evidence type="ECO:0000256" key="11">
    <source>
        <dbReference type="HAMAP-Rule" id="MF_00115"/>
    </source>
</evidence>
<feature type="transmembrane region" description="Helical" evidence="11">
    <location>
        <begin position="12"/>
        <end position="31"/>
    </location>
</feature>
<comment type="function">
    <text evidence="11">Channel that opens in response to stretch forces in the membrane lipid bilayer. May participate in the regulation of osmotic pressure changes within the cell.</text>
</comment>
<evidence type="ECO:0000256" key="6">
    <source>
        <dbReference type="ARBA" id="ARBA00022692"/>
    </source>
</evidence>
<keyword evidence="10 11" id="KW-0407">Ion channel</keyword>
<evidence type="ECO:0000256" key="9">
    <source>
        <dbReference type="ARBA" id="ARBA00023136"/>
    </source>
</evidence>
<accession>A0A840C4F1</accession>
<dbReference type="NCBIfam" id="TIGR00220">
    <property type="entry name" value="mscL"/>
    <property type="match status" value="1"/>
</dbReference>
<keyword evidence="6 11" id="KW-0812">Transmembrane</keyword>
<evidence type="ECO:0000313" key="12">
    <source>
        <dbReference type="EMBL" id="MBB4017287.1"/>
    </source>
</evidence>
<evidence type="ECO:0000256" key="4">
    <source>
        <dbReference type="ARBA" id="ARBA00022448"/>
    </source>
</evidence>
<dbReference type="GO" id="GO:0005886">
    <property type="term" value="C:plasma membrane"/>
    <property type="evidence" value="ECO:0007669"/>
    <property type="project" value="UniProtKB-SubCell"/>
</dbReference>
<evidence type="ECO:0000313" key="13">
    <source>
        <dbReference type="Proteomes" id="UP000577362"/>
    </source>
</evidence>
<dbReference type="AlphaFoldDB" id="A0A840C4F1"/>
<dbReference type="RefSeq" id="WP_019400206.1">
    <property type="nucleotide sequence ID" value="NZ_JACIEN010000002.1"/>
</dbReference>
<dbReference type="EMBL" id="JACIEN010000002">
    <property type="protein sequence ID" value="MBB4017287.1"/>
    <property type="molecule type" value="Genomic_DNA"/>
</dbReference>
<dbReference type="InterPro" id="IPR001185">
    <property type="entry name" value="MS_channel"/>
</dbReference>
<protein>
    <recommendedName>
        <fullName evidence="11">Large-conductance mechanosensitive channel</fullName>
    </recommendedName>
</protein>
<evidence type="ECO:0000256" key="1">
    <source>
        <dbReference type="ARBA" id="ARBA00004651"/>
    </source>
</evidence>
<evidence type="ECO:0000256" key="10">
    <source>
        <dbReference type="ARBA" id="ARBA00023303"/>
    </source>
</evidence>
<dbReference type="PANTHER" id="PTHR30266:SF2">
    <property type="entry name" value="LARGE-CONDUCTANCE MECHANOSENSITIVE CHANNEL"/>
    <property type="match status" value="1"/>
</dbReference>
<comment type="subcellular location">
    <subcellularLocation>
        <location evidence="11">Cell inner membrane</location>
        <topology evidence="11">Multi-pass membrane protein</topology>
    </subcellularLocation>
    <subcellularLocation>
        <location evidence="1">Cell membrane</location>
        <topology evidence="1">Multi-pass membrane protein</topology>
    </subcellularLocation>
</comment>
<keyword evidence="5 11" id="KW-1003">Cell membrane</keyword>
<dbReference type="InterPro" id="IPR036019">
    <property type="entry name" value="MscL_channel"/>
</dbReference>
<name>A0A840C4F1_9HYPH</name>
<dbReference type="PANTHER" id="PTHR30266">
    <property type="entry name" value="MECHANOSENSITIVE CHANNEL MSCL"/>
    <property type="match status" value="1"/>
</dbReference>
<dbReference type="PROSITE" id="PS01327">
    <property type="entry name" value="MSCL"/>
    <property type="match status" value="1"/>
</dbReference>
<dbReference type="SUPFAM" id="SSF81330">
    <property type="entry name" value="Gated mechanosensitive channel"/>
    <property type="match status" value="1"/>
</dbReference>
<dbReference type="InterPro" id="IPR019823">
    <property type="entry name" value="Mechanosensitive_channel_CS"/>
</dbReference>
<dbReference type="GO" id="GO:0008381">
    <property type="term" value="F:mechanosensitive monoatomic ion channel activity"/>
    <property type="evidence" value="ECO:0007669"/>
    <property type="project" value="UniProtKB-UniRule"/>
</dbReference>
<reference evidence="12 13" key="1">
    <citation type="submission" date="2020-08" db="EMBL/GenBank/DDBJ databases">
        <title>Genomic Encyclopedia of Type Strains, Phase IV (KMG-IV): sequencing the most valuable type-strain genomes for metagenomic binning, comparative biology and taxonomic classification.</title>
        <authorList>
            <person name="Goeker M."/>
        </authorList>
    </citation>
    <scope>NUCLEOTIDE SEQUENCE [LARGE SCALE GENOMIC DNA]</scope>
    <source>
        <strain evidence="12 13">DSM 103737</strain>
    </source>
</reference>
<dbReference type="FunFam" id="1.10.1200.120:FF:000001">
    <property type="entry name" value="Large-conductance mechanosensitive channel"/>
    <property type="match status" value="1"/>
</dbReference>
<organism evidence="12 13">
    <name type="scientific">Chelatococcus caeni</name>
    <dbReference type="NCBI Taxonomy" id="1348468"/>
    <lineage>
        <taxon>Bacteria</taxon>
        <taxon>Pseudomonadati</taxon>
        <taxon>Pseudomonadota</taxon>
        <taxon>Alphaproteobacteria</taxon>
        <taxon>Hyphomicrobiales</taxon>
        <taxon>Chelatococcaceae</taxon>
        <taxon>Chelatococcus</taxon>
    </lineage>
</organism>
<feature type="transmembrane region" description="Helical" evidence="11">
    <location>
        <begin position="77"/>
        <end position="101"/>
    </location>
</feature>
<comment type="similarity">
    <text evidence="2 11">Belongs to the MscL family.</text>
</comment>
<evidence type="ECO:0000256" key="7">
    <source>
        <dbReference type="ARBA" id="ARBA00022989"/>
    </source>
</evidence>
<proteinExistence type="inferred from homology"/>
<comment type="subunit">
    <text evidence="3 11">Homopentamer.</text>
</comment>
<dbReference type="NCBIfam" id="NF010557">
    <property type="entry name" value="PRK13952.1"/>
    <property type="match status" value="1"/>
</dbReference>
<dbReference type="PRINTS" id="PR01264">
    <property type="entry name" value="MECHCHANNEL"/>
</dbReference>
<dbReference type="Proteomes" id="UP000577362">
    <property type="component" value="Unassembled WGS sequence"/>
</dbReference>
<evidence type="ECO:0000256" key="8">
    <source>
        <dbReference type="ARBA" id="ARBA00023065"/>
    </source>
</evidence>
<dbReference type="HAMAP" id="MF_00115">
    <property type="entry name" value="MscL"/>
    <property type="match status" value="1"/>
</dbReference>
<keyword evidence="11" id="KW-0997">Cell inner membrane</keyword>
<evidence type="ECO:0000256" key="2">
    <source>
        <dbReference type="ARBA" id="ARBA00007254"/>
    </source>
</evidence>
<dbReference type="InterPro" id="IPR037673">
    <property type="entry name" value="MSC/AndL"/>
</dbReference>
<gene>
    <name evidence="11" type="primary">mscL</name>
    <name evidence="12" type="ORF">GGR16_002316</name>
</gene>
<keyword evidence="7 11" id="KW-1133">Transmembrane helix</keyword>
<evidence type="ECO:0000256" key="3">
    <source>
        <dbReference type="ARBA" id="ARBA00011255"/>
    </source>
</evidence>
<sequence length="140" mass="15317">MLKEFREFALKGNVVDLAIGVIIGAAFGAIVSSMVDDIIMPIVGAITGGLDFSNYFLPLASEVTANSLEEARRQGAVLAWGNFLTIALKFVIIAWVLFMVVKAMNRLKRQQEKAPETAPEPPADVKLLTEIRDLLRSRSV</sequence>
<keyword evidence="8 11" id="KW-0406">Ion transport</keyword>